<accession>A0A0S7WUT9</accession>
<dbReference type="GO" id="GO:0000155">
    <property type="term" value="F:phosphorelay sensor kinase activity"/>
    <property type="evidence" value="ECO:0007669"/>
    <property type="project" value="InterPro"/>
</dbReference>
<feature type="region of interest" description="Important for the catalytic mechanism of both phosphorylation and dephosphorylation" evidence="10">
    <location>
        <begin position="212"/>
        <end position="221"/>
    </location>
</feature>
<dbReference type="EMBL" id="LIZS01000009">
    <property type="protein sequence ID" value="KPJ53952.1"/>
    <property type="molecule type" value="Genomic_DNA"/>
</dbReference>
<dbReference type="SUPFAM" id="SSF53795">
    <property type="entry name" value="PEP carboxykinase-like"/>
    <property type="match status" value="1"/>
</dbReference>
<evidence type="ECO:0000256" key="2">
    <source>
        <dbReference type="ARBA" id="ARBA00006883"/>
    </source>
</evidence>
<evidence type="ECO:0000256" key="9">
    <source>
        <dbReference type="ARBA" id="ARBA00047657"/>
    </source>
</evidence>
<evidence type="ECO:0000259" key="12">
    <source>
        <dbReference type="Pfam" id="PF07475"/>
    </source>
</evidence>
<gene>
    <name evidence="10" type="primary">hprK</name>
    <name evidence="13" type="ORF">AMJ39_02415</name>
</gene>
<dbReference type="GO" id="GO:0005524">
    <property type="term" value="F:ATP binding"/>
    <property type="evidence" value="ECO:0007669"/>
    <property type="project" value="UniProtKB-UniRule"/>
</dbReference>
<feature type="active site" evidence="10">
    <location>
        <position position="254"/>
    </location>
</feature>
<dbReference type="Gene3D" id="3.40.50.300">
    <property type="entry name" value="P-loop containing nucleotide triphosphate hydrolases"/>
    <property type="match status" value="1"/>
</dbReference>
<feature type="active site" evidence="10">
    <location>
        <position position="146"/>
    </location>
</feature>
<protein>
    <recommendedName>
        <fullName evidence="10">HPr kinase/phosphorylase</fullName>
        <shortName evidence="10">HPrK/P</shortName>
        <ecNumber evidence="10">2.7.11.-</ecNumber>
        <ecNumber evidence="10">2.7.4.-</ecNumber>
    </recommendedName>
    <alternativeName>
        <fullName evidence="10">HPr(Ser) kinase/phosphorylase</fullName>
    </alternativeName>
</protein>
<keyword evidence="10" id="KW-0460">Magnesium</keyword>
<dbReference type="InterPro" id="IPR011104">
    <property type="entry name" value="Hpr_kin/Pase_C"/>
</dbReference>
<reference evidence="13 14" key="1">
    <citation type="journal article" date="2015" name="Microbiome">
        <title>Genomic resolution of linkages in carbon, nitrogen, and sulfur cycling among widespread estuary sediment bacteria.</title>
        <authorList>
            <person name="Baker B.J."/>
            <person name="Lazar C.S."/>
            <person name="Teske A.P."/>
            <person name="Dick G.J."/>
        </authorList>
    </citation>
    <scope>NUCLEOTIDE SEQUENCE [LARGE SCALE GENOMIC DNA]</scope>
    <source>
        <strain evidence="13">DG_24</strain>
    </source>
</reference>
<sequence>MQSVSKELTVRQLYENKQRDFELEILCGHDGLGNTITTPDVNRPGLAFAGYTDYFLWERVQIVGRTEVSYLATLDADRRRTAIERVLDHSLPCVIVAKRLDVPEDLTAGCRERAIPLLRTPISTTPFIHLLTSYLEIELAPEVVVHGTLVDVYGVGLLFMGKSGIGKSECALDLVERGHRLVADDLVRITRRGRGLLIGAGYERARTLQHFMEIRGIGIIDVGSIFGIRATRLQKRVEVQVTLVEWSDKLDYERIGLEDQVTEILGVAIPVVHIPLFPGKNITVISEVVAMNYLLKIRGYHPAKEFDKRLVAMMGGDLDYHSEEDME</sequence>
<dbReference type="Pfam" id="PF07475">
    <property type="entry name" value="Hpr_kinase_C"/>
    <property type="match status" value="1"/>
</dbReference>
<name>A0A0S7WUT9_UNCT6</name>
<keyword evidence="6 10" id="KW-0418">Kinase</keyword>
<dbReference type="GO" id="GO:0004674">
    <property type="term" value="F:protein serine/threonine kinase activity"/>
    <property type="evidence" value="ECO:0007669"/>
    <property type="project" value="UniProtKB-KW"/>
</dbReference>
<dbReference type="Proteomes" id="UP000052008">
    <property type="component" value="Unassembled WGS sequence"/>
</dbReference>
<evidence type="ECO:0000256" key="7">
    <source>
        <dbReference type="ARBA" id="ARBA00022840"/>
    </source>
</evidence>
<comment type="cofactor">
    <cofactor evidence="10">
        <name>Mg(2+)</name>
        <dbReference type="ChEBI" id="CHEBI:18420"/>
    </cofactor>
</comment>
<dbReference type="InterPro" id="IPR028979">
    <property type="entry name" value="Ser_kin/Pase_Hpr-like_N_sf"/>
</dbReference>
<dbReference type="InterPro" id="IPR003755">
    <property type="entry name" value="HPr(Ser)_kin/Pase"/>
</dbReference>
<dbReference type="NCBIfam" id="TIGR00679">
    <property type="entry name" value="hpr-ser"/>
    <property type="match status" value="1"/>
</dbReference>
<keyword evidence="4 10" id="KW-0808">Transferase</keyword>
<proteinExistence type="inferred from homology"/>
<dbReference type="GO" id="GO:0006109">
    <property type="term" value="P:regulation of carbohydrate metabolic process"/>
    <property type="evidence" value="ECO:0007669"/>
    <property type="project" value="UniProtKB-UniRule"/>
</dbReference>
<feature type="domain" description="HPr kinase/phosphorylase C-terminal" evidence="12">
    <location>
        <begin position="138"/>
        <end position="309"/>
    </location>
</feature>
<comment type="caution">
    <text evidence="13">The sequence shown here is derived from an EMBL/GenBank/DDBJ whole genome shotgun (WGS) entry which is preliminary data.</text>
</comment>
<comment type="catalytic activity">
    <reaction evidence="9 10">
        <text>[HPr protein]-O-phospho-L-serine + phosphate + H(+) = [HPr protein]-L-serine + diphosphate</text>
        <dbReference type="Rhea" id="RHEA:46604"/>
        <dbReference type="Rhea" id="RHEA-COMP:11602"/>
        <dbReference type="Rhea" id="RHEA-COMP:11603"/>
        <dbReference type="ChEBI" id="CHEBI:15378"/>
        <dbReference type="ChEBI" id="CHEBI:29999"/>
        <dbReference type="ChEBI" id="CHEBI:33019"/>
        <dbReference type="ChEBI" id="CHEBI:43474"/>
        <dbReference type="ChEBI" id="CHEBI:83421"/>
    </reaction>
</comment>
<keyword evidence="8 10" id="KW-0511">Multifunctional enzyme</keyword>
<feature type="binding site" evidence="10">
    <location>
        <position position="168"/>
    </location>
    <ligand>
        <name>Mg(2+)</name>
        <dbReference type="ChEBI" id="CHEBI:18420"/>
    </ligand>
</feature>
<comment type="domain">
    <text evidence="10">The Walker A ATP-binding motif also binds Pi and PPi.</text>
</comment>
<evidence type="ECO:0000256" key="1">
    <source>
        <dbReference type="ARBA" id="ARBA00001120"/>
    </source>
</evidence>
<keyword evidence="10" id="KW-0479">Metal-binding</keyword>
<evidence type="ECO:0000256" key="8">
    <source>
        <dbReference type="ARBA" id="ARBA00023268"/>
    </source>
</evidence>
<dbReference type="Gene3D" id="3.40.1390.20">
    <property type="entry name" value="HprK N-terminal domain-like"/>
    <property type="match status" value="1"/>
</dbReference>
<dbReference type="CDD" id="cd01918">
    <property type="entry name" value="HprK_C"/>
    <property type="match status" value="1"/>
</dbReference>
<comment type="function">
    <text evidence="10">Catalyzes the ATP- as well as the pyrophosphate-dependent phosphorylation of a specific serine residue in HPr, a phosphocarrier protein of the phosphoenolpyruvate-dependent sugar phosphotransferase system (PTS). HprK/P also catalyzes the pyrophosphate-producing, inorganic phosphate-dependent dephosphorylation (phosphorolysis) of seryl-phosphorylated HPr (P-Ser-HPr).</text>
</comment>
<dbReference type="PATRIC" id="fig|1703770.3.peg.929"/>
<evidence type="ECO:0000259" key="11">
    <source>
        <dbReference type="Pfam" id="PF02603"/>
    </source>
</evidence>
<keyword evidence="5 10" id="KW-0547">Nucleotide-binding</keyword>
<dbReference type="GO" id="GO:0000287">
    <property type="term" value="F:magnesium ion binding"/>
    <property type="evidence" value="ECO:0007669"/>
    <property type="project" value="UniProtKB-UniRule"/>
</dbReference>
<dbReference type="HAMAP" id="MF_01249">
    <property type="entry name" value="HPr_kinase"/>
    <property type="match status" value="1"/>
</dbReference>
<comment type="catalytic activity">
    <reaction evidence="1 10">
        <text>[HPr protein]-L-serine + ATP = [HPr protein]-O-phospho-L-serine + ADP + H(+)</text>
        <dbReference type="Rhea" id="RHEA:46600"/>
        <dbReference type="Rhea" id="RHEA-COMP:11602"/>
        <dbReference type="Rhea" id="RHEA-COMP:11603"/>
        <dbReference type="ChEBI" id="CHEBI:15378"/>
        <dbReference type="ChEBI" id="CHEBI:29999"/>
        <dbReference type="ChEBI" id="CHEBI:30616"/>
        <dbReference type="ChEBI" id="CHEBI:83421"/>
        <dbReference type="ChEBI" id="CHEBI:456216"/>
    </reaction>
</comment>
<keyword evidence="7 10" id="KW-0067">ATP-binding</keyword>
<evidence type="ECO:0000313" key="14">
    <source>
        <dbReference type="Proteomes" id="UP000052008"/>
    </source>
</evidence>
<dbReference type="Pfam" id="PF02603">
    <property type="entry name" value="Hpr_kinase_N"/>
    <property type="match status" value="1"/>
</dbReference>
<evidence type="ECO:0000313" key="13">
    <source>
        <dbReference type="EMBL" id="KPJ53952.1"/>
    </source>
</evidence>
<feature type="binding site" evidence="10">
    <location>
        <position position="213"/>
    </location>
    <ligand>
        <name>Mg(2+)</name>
        <dbReference type="ChEBI" id="CHEBI:18420"/>
    </ligand>
</feature>
<feature type="domain" description="HPr(Ser) kinase/phosphorylase N-terminal" evidence="11">
    <location>
        <begin position="9"/>
        <end position="135"/>
    </location>
</feature>
<organism evidence="13 14">
    <name type="scientific">candidate division TA06 bacterium DG_24</name>
    <dbReference type="NCBI Taxonomy" id="1703770"/>
    <lineage>
        <taxon>Bacteria</taxon>
        <taxon>Bacteria division TA06</taxon>
    </lineage>
</organism>
<evidence type="ECO:0000256" key="10">
    <source>
        <dbReference type="HAMAP-Rule" id="MF_01249"/>
    </source>
</evidence>
<feature type="binding site" evidence="10">
    <location>
        <begin position="161"/>
        <end position="168"/>
    </location>
    <ligand>
        <name>ATP</name>
        <dbReference type="ChEBI" id="CHEBI:30616"/>
    </ligand>
</feature>
<dbReference type="InterPro" id="IPR027417">
    <property type="entry name" value="P-loop_NTPase"/>
</dbReference>
<keyword evidence="3 10" id="KW-0723">Serine/threonine-protein kinase</keyword>
<evidence type="ECO:0000256" key="4">
    <source>
        <dbReference type="ARBA" id="ARBA00022679"/>
    </source>
</evidence>
<evidence type="ECO:0000256" key="3">
    <source>
        <dbReference type="ARBA" id="ARBA00022527"/>
    </source>
</evidence>
<comment type="similarity">
    <text evidence="2 10">Belongs to the HPrK/P family.</text>
</comment>
<evidence type="ECO:0000256" key="5">
    <source>
        <dbReference type="ARBA" id="ARBA00022741"/>
    </source>
</evidence>
<feature type="active site" evidence="10">
    <location>
        <position position="167"/>
    </location>
</feature>
<dbReference type="EC" id="2.7.4.-" evidence="10"/>
<dbReference type="InterPro" id="IPR011126">
    <property type="entry name" value="Hpr_kin/Pase_Hpr_N"/>
</dbReference>
<dbReference type="EC" id="2.7.11.-" evidence="10"/>
<dbReference type="PANTHER" id="PTHR30305:SF1">
    <property type="entry name" value="HPR KINASE_PHOSPHORYLASE"/>
    <property type="match status" value="1"/>
</dbReference>
<comment type="miscellaneous">
    <text evidence="10">Both phosphorylation and phosphorolysis are carried out by the same active site and suggest a common mechanism for both reactions.</text>
</comment>
<feature type="region of interest" description="Important for the catalytic mechanism of dephosphorylation" evidence="10">
    <location>
        <begin position="275"/>
        <end position="280"/>
    </location>
</feature>
<dbReference type="SUPFAM" id="SSF75138">
    <property type="entry name" value="HprK N-terminal domain-like"/>
    <property type="match status" value="1"/>
</dbReference>
<dbReference type="GO" id="GO:0004712">
    <property type="term" value="F:protein serine/threonine/tyrosine kinase activity"/>
    <property type="evidence" value="ECO:0007669"/>
    <property type="project" value="UniProtKB-UniRule"/>
</dbReference>
<comment type="subunit">
    <text evidence="10">Homohexamer.</text>
</comment>
<dbReference type="PANTHER" id="PTHR30305">
    <property type="entry name" value="PROTEIN YJDM-RELATED"/>
    <property type="match status" value="1"/>
</dbReference>
<evidence type="ECO:0000256" key="6">
    <source>
        <dbReference type="ARBA" id="ARBA00022777"/>
    </source>
</evidence>
<feature type="active site" description="Proton acceptor; for phosphorylation activity. Proton donor; for dephosphorylation activity" evidence="10">
    <location>
        <position position="185"/>
    </location>
</feature>
<dbReference type="AlphaFoldDB" id="A0A0S7WUT9"/>
<dbReference type="STRING" id="1703770.AMJ39_02415"/>